<dbReference type="Pfam" id="PF06028">
    <property type="entry name" value="DUF915"/>
    <property type="match status" value="1"/>
</dbReference>
<comment type="caution">
    <text evidence="2">The sequence shown here is derived from an EMBL/GenBank/DDBJ whole genome shotgun (WGS) entry which is preliminary data.</text>
</comment>
<keyword evidence="3" id="KW-1185">Reference proteome</keyword>
<keyword evidence="1" id="KW-0812">Transmembrane</keyword>
<keyword evidence="1" id="KW-0472">Membrane</keyword>
<organism evidence="2 3">
    <name type="scientific">Lactobacillus rodentium</name>
    <dbReference type="NCBI Taxonomy" id="947835"/>
    <lineage>
        <taxon>Bacteria</taxon>
        <taxon>Bacillati</taxon>
        <taxon>Bacillota</taxon>
        <taxon>Bacilli</taxon>
        <taxon>Lactobacillales</taxon>
        <taxon>Lactobacillaceae</taxon>
        <taxon>Lactobacillus</taxon>
    </lineage>
</organism>
<dbReference type="EMBL" id="BFBY01000005">
    <property type="protein sequence ID" value="GBG04856.1"/>
    <property type="molecule type" value="Genomic_DNA"/>
</dbReference>
<dbReference type="GO" id="GO:0016746">
    <property type="term" value="F:acyltransferase activity"/>
    <property type="evidence" value="ECO:0007669"/>
    <property type="project" value="UniProtKB-KW"/>
</dbReference>
<accession>A0A2Z6T725</accession>
<dbReference type="InterPro" id="IPR010315">
    <property type="entry name" value="DUF915_hydro-like"/>
</dbReference>
<evidence type="ECO:0000313" key="2">
    <source>
        <dbReference type="EMBL" id="GBG04856.1"/>
    </source>
</evidence>
<proteinExistence type="predicted"/>
<dbReference type="Proteomes" id="UP000257317">
    <property type="component" value="Unassembled WGS sequence"/>
</dbReference>
<name>A0A2Z6T725_9LACO</name>
<dbReference type="Gene3D" id="3.40.50.1820">
    <property type="entry name" value="alpha/beta hydrolase"/>
    <property type="match status" value="1"/>
</dbReference>
<dbReference type="InterPro" id="IPR029058">
    <property type="entry name" value="AB_hydrolase_fold"/>
</dbReference>
<reference evidence="3" key="1">
    <citation type="submission" date="2018-03" db="EMBL/GenBank/DDBJ databases">
        <title>New taxa in the Lactobacillus gasseri group.</title>
        <authorList>
            <person name="Tanizawa Y."/>
            <person name="Tohno M."/>
            <person name="Endo A."/>
            <person name="Arita M."/>
        </authorList>
    </citation>
    <scope>NUCLEOTIDE SEQUENCE [LARGE SCALE GENOMIC DNA]</scope>
    <source>
        <strain evidence="3">DSM 24759</strain>
    </source>
</reference>
<dbReference type="SUPFAM" id="SSF53474">
    <property type="entry name" value="alpha/beta-Hydrolases"/>
    <property type="match status" value="1"/>
</dbReference>
<protein>
    <submittedName>
        <fullName evidence="2">Acyltransferase</fullName>
    </submittedName>
</protein>
<keyword evidence="1" id="KW-1133">Transmembrane helix</keyword>
<feature type="transmembrane region" description="Helical" evidence="1">
    <location>
        <begin position="12"/>
        <end position="31"/>
    </location>
</feature>
<sequence>MPLNSKRKNKFIIIVTLAFLVILAIPTFFWMKNTNKIMAERRKSMMSPVIMIPGSSATTNRFNELVTLLNKDTHRNHSLLKIEVQTDGSIKYSGKIDRNDNEPFIVVGFENNRDGYSNIKKQARWFDIAFNALTEQYKFNNFKAFGHSNGGLIWTYWLEHYYDQYEDEISIKKLMTLGTPYNFDETNSKNRTLMLNEFIKNKKKIPSSLIVYSIYGGESYDSDGLVPESSAEAGKYIFQNQVKHYTAMTVTGADAQHSSLPQNKEVVQVIEQYLLNTQKERENQQPANNIKRFELNSKKKKK</sequence>
<evidence type="ECO:0000313" key="3">
    <source>
        <dbReference type="Proteomes" id="UP000257317"/>
    </source>
</evidence>
<keyword evidence="2" id="KW-0012">Acyltransferase</keyword>
<evidence type="ECO:0000256" key="1">
    <source>
        <dbReference type="SAM" id="Phobius"/>
    </source>
</evidence>
<gene>
    <name evidence="2" type="ORF">LrDSM24759_07700</name>
</gene>
<dbReference type="AlphaFoldDB" id="A0A2Z6T725"/>
<keyword evidence="2" id="KW-0808">Transferase</keyword>